<sequence length="38" mass="4613">MYKHPQRQSHALESLKGKNSYHMITFLKEYESLFLFLP</sequence>
<name>A0A0A9EP08_ARUDO</name>
<reference evidence="1" key="1">
    <citation type="submission" date="2014-09" db="EMBL/GenBank/DDBJ databases">
        <authorList>
            <person name="Magalhaes I.L.F."/>
            <person name="Oliveira U."/>
            <person name="Santos F.R."/>
            <person name="Vidigal T.H.D.A."/>
            <person name="Brescovit A.D."/>
            <person name="Santos A.J."/>
        </authorList>
    </citation>
    <scope>NUCLEOTIDE SEQUENCE</scope>
    <source>
        <tissue evidence="1">Shoot tissue taken approximately 20 cm above the soil surface</tissue>
    </source>
</reference>
<proteinExistence type="predicted"/>
<organism evidence="1">
    <name type="scientific">Arundo donax</name>
    <name type="common">Giant reed</name>
    <name type="synonym">Donax arundinaceus</name>
    <dbReference type="NCBI Taxonomy" id="35708"/>
    <lineage>
        <taxon>Eukaryota</taxon>
        <taxon>Viridiplantae</taxon>
        <taxon>Streptophyta</taxon>
        <taxon>Embryophyta</taxon>
        <taxon>Tracheophyta</taxon>
        <taxon>Spermatophyta</taxon>
        <taxon>Magnoliopsida</taxon>
        <taxon>Liliopsida</taxon>
        <taxon>Poales</taxon>
        <taxon>Poaceae</taxon>
        <taxon>PACMAD clade</taxon>
        <taxon>Arundinoideae</taxon>
        <taxon>Arundineae</taxon>
        <taxon>Arundo</taxon>
    </lineage>
</organism>
<evidence type="ECO:0000313" key="1">
    <source>
        <dbReference type="EMBL" id="JAD99580.1"/>
    </source>
</evidence>
<dbReference type="AlphaFoldDB" id="A0A0A9EP08"/>
<dbReference type="EMBL" id="GBRH01198315">
    <property type="protein sequence ID" value="JAD99580.1"/>
    <property type="molecule type" value="Transcribed_RNA"/>
</dbReference>
<accession>A0A0A9EP08</accession>
<reference evidence="1" key="2">
    <citation type="journal article" date="2015" name="Data Brief">
        <title>Shoot transcriptome of the giant reed, Arundo donax.</title>
        <authorList>
            <person name="Barrero R.A."/>
            <person name="Guerrero F.D."/>
            <person name="Moolhuijzen P."/>
            <person name="Goolsby J.A."/>
            <person name="Tidwell J."/>
            <person name="Bellgard S.E."/>
            <person name="Bellgard M.I."/>
        </authorList>
    </citation>
    <scope>NUCLEOTIDE SEQUENCE</scope>
    <source>
        <tissue evidence="1">Shoot tissue taken approximately 20 cm above the soil surface</tissue>
    </source>
</reference>
<protein>
    <submittedName>
        <fullName evidence="1">Uncharacterized protein</fullName>
    </submittedName>
</protein>